<dbReference type="PANTHER" id="PTHR30111:SF1">
    <property type="entry name" value="33 KDA CHAPERONIN"/>
    <property type="match status" value="1"/>
</dbReference>
<dbReference type="GO" id="GO:0042026">
    <property type="term" value="P:protein refolding"/>
    <property type="evidence" value="ECO:0007669"/>
    <property type="project" value="TreeGrafter"/>
</dbReference>
<dbReference type="AlphaFoldDB" id="A0A2G6MSU6"/>
<keyword evidence="1" id="KW-0963">Cytoplasm</keyword>
<keyword evidence="4" id="KW-0143">Chaperone</keyword>
<dbReference type="PIRSF" id="PIRSF005261">
    <property type="entry name" value="Heat_shock_Hsp33"/>
    <property type="match status" value="1"/>
</dbReference>
<evidence type="ECO:0000313" key="7">
    <source>
        <dbReference type="Proteomes" id="UP000231203"/>
    </source>
</evidence>
<dbReference type="Pfam" id="PF01430">
    <property type="entry name" value="HSP33"/>
    <property type="match status" value="1"/>
</dbReference>
<dbReference type="GO" id="GO:0044183">
    <property type="term" value="F:protein folding chaperone"/>
    <property type="evidence" value="ECO:0007669"/>
    <property type="project" value="TreeGrafter"/>
</dbReference>
<evidence type="ECO:0000256" key="5">
    <source>
        <dbReference type="ARBA" id="ARBA00023284"/>
    </source>
</evidence>
<dbReference type="PANTHER" id="PTHR30111">
    <property type="entry name" value="33 KDA CHAPERONIN"/>
    <property type="match status" value="1"/>
</dbReference>
<comment type="caution">
    <text evidence="6">The sequence shown here is derived from an EMBL/GenBank/DDBJ whole genome shotgun (WGS) entry which is preliminary data.</text>
</comment>
<name>A0A2G6MSU6_9BACT</name>
<dbReference type="InterPro" id="IPR016153">
    <property type="entry name" value="Heat_shock_Hsp33_N"/>
</dbReference>
<dbReference type="Proteomes" id="UP000231203">
    <property type="component" value="Unassembled WGS sequence"/>
</dbReference>
<dbReference type="SUPFAM" id="SSF64397">
    <property type="entry name" value="Hsp33 domain"/>
    <property type="match status" value="1"/>
</dbReference>
<protein>
    <submittedName>
        <fullName evidence="6">Protein HslO</fullName>
    </submittedName>
</protein>
<keyword evidence="2" id="KW-0862">Zinc</keyword>
<dbReference type="SUPFAM" id="SSF118352">
    <property type="entry name" value="HSP33 redox switch-like"/>
    <property type="match status" value="1"/>
</dbReference>
<gene>
    <name evidence="6" type="ORF">CSA25_02285</name>
</gene>
<organism evidence="6 7">
    <name type="scientific">Desulfobacter postgatei</name>
    <dbReference type="NCBI Taxonomy" id="2293"/>
    <lineage>
        <taxon>Bacteria</taxon>
        <taxon>Pseudomonadati</taxon>
        <taxon>Thermodesulfobacteriota</taxon>
        <taxon>Desulfobacteria</taxon>
        <taxon>Desulfobacterales</taxon>
        <taxon>Desulfobacteraceae</taxon>
        <taxon>Desulfobacter</taxon>
    </lineage>
</organism>
<accession>A0A2G6MSU6</accession>
<dbReference type="EMBL" id="PDTI01000020">
    <property type="protein sequence ID" value="PIE63042.1"/>
    <property type="molecule type" value="Genomic_DNA"/>
</dbReference>
<dbReference type="GO" id="GO:0005737">
    <property type="term" value="C:cytoplasm"/>
    <property type="evidence" value="ECO:0007669"/>
    <property type="project" value="InterPro"/>
</dbReference>
<proteinExistence type="predicted"/>
<evidence type="ECO:0000256" key="3">
    <source>
        <dbReference type="ARBA" id="ARBA00023157"/>
    </source>
</evidence>
<keyword evidence="3" id="KW-1015">Disulfide bond</keyword>
<evidence type="ECO:0000256" key="2">
    <source>
        <dbReference type="ARBA" id="ARBA00022833"/>
    </source>
</evidence>
<dbReference type="InterPro" id="IPR000397">
    <property type="entry name" value="Heat_shock_Hsp33"/>
</dbReference>
<evidence type="ECO:0000313" key="6">
    <source>
        <dbReference type="EMBL" id="PIE63042.1"/>
    </source>
</evidence>
<dbReference type="Gene3D" id="3.90.1280.10">
    <property type="entry name" value="HSP33 redox switch-like"/>
    <property type="match status" value="1"/>
</dbReference>
<keyword evidence="5" id="KW-0676">Redox-active center</keyword>
<dbReference type="CDD" id="cd00498">
    <property type="entry name" value="Hsp33"/>
    <property type="match status" value="1"/>
</dbReference>
<evidence type="ECO:0000256" key="1">
    <source>
        <dbReference type="ARBA" id="ARBA00022490"/>
    </source>
</evidence>
<dbReference type="Gene3D" id="3.55.30.10">
    <property type="entry name" value="Hsp33 domain"/>
    <property type="match status" value="1"/>
</dbReference>
<dbReference type="GO" id="GO:0051082">
    <property type="term" value="F:unfolded protein binding"/>
    <property type="evidence" value="ECO:0007669"/>
    <property type="project" value="InterPro"/>
</dbReference>
<reference evidence="6 7" key="1">
    <citation type="submission" date="2017-10" db="EMBL/GenBank/DDBJ databases">
        <title>Novel microbial diversity and functional potential in the marine mammal oral microbiome.</title>
        <authorList>
            <person name="Dudek N.K."/>
            <person name="Sun C.L."/>
            <person name="Burstein D."/>
            <person name="Kantor R.S."/>
            <person name="Aliaga Goltsman D.S."/>
            <person name="Bik E.M."/>
            <person name="Thomas B.C."/>
            <person name="Banfield J.F."/>
            <person name="Relman D.A."/>
        </authorList>
    </citation>
    <scope>NUCLEOTIDE SEQUENCE [LARGE SCALE GENOMIC DNA]</scope>
    <source>
        <strain evidence="6">DOLJORAL78_47_202</strain>
    </source>
</reference>
<sequence>MIKKDIFDHDVKAQFQASAKERLYRFLMADDQIKGVVVHATRMVKELQANHDTGPLETLILGQAYIAAALMSASLKGRDRIAINIQSSGPIKGLDVEANAFGEIRGYLKPNPIEVKNPGKIKQLSTLYGAGFLSVTKYIEDANRPYTGQIALVHGSIAEDLAAYFLTSEQIPSGFSLSVAFDENEKITGAGGIFLQALPGAQPDNVAQAEAMIRDMGVLGHRFAQNQTPESIIKTSFANLSPRFLNSSRVEFYCRCAKDRMAGYLKNLPKKDRTDILANGPFPLTLRCHHCNSVYRFSQKELTSVLNEGNNDVDHHGRHRKH</sequence>
<evidence type="ECO:0000256" key="4">
    <source>
        <dbReference type="ARBA" id="ARBA00023186"/>
    </source>
</evidence>
<dbReference type="InterPro" id="IPR016154">
    <property type="entry name" value="Heat_shock_Hsp33_C"/>
</dbReference>